<dbReference type="Proteomes" id="UP001157418">
    <property type="component" value="Unassembled WGS sequence"/>
</dbReference>
<feature type="transmembrane region" description="Helical" evidence="1">
    <location>
        <begin position="98"/>
        <end position="116"/>
    </location>
</feature>
<keyword evidence="3" id="KW-1185">Reference proteome</keyword>
<feature type="transmembrane region" description="Helical" evidence="1">
    <location>
        <begin position="166"/>
        <end position="183"/>
    </location>
</feature>
<protein>
    <submittedName>
        <fullName evidence="2">Uncharacterized protein</fullName>
    </submittedName>
</protein>
<feature type="transmembrane region" description="Helical" evidence="1">
    <location>
        <begin position="58"/>
        <end position="86"/>
    </location>
</feature>
<name>A0AAU9PTK9_9ASTR</name>
<keyword evidence="1" id="KW-1133">Transmembrane helix</keyword>
<organism evidence="2 3">
    <name type="scientific">Lactuca virosa</name>
    <dbReference type="NCBI Taxonomy" id="75947"/>
    <lineage>
        <taxon>Eukaryota</taxon>
        <taxon>Viridiplantae</taxon>
        <taxon>Streptophyta</taxon>
        <taxon>Embryophyta</taxon>
        <taxon>Tracheophyta</taxon>
        <taxon>Spermatophyta</taxon>
        <taxon>Magnoliopsida</taxon>
        <taxon>eudicotyledons</taxon>
        <taxon>Gunneridae</taxon>
        <taxon>Pentapetalae</taxon>
        <taxon>asterids</taxon>
        <taxon>campanulids</taxon>
        <taxon>Asterales</taxon>
        <taxon>Asteraceae</taxon>
        <taxon>Cichorioideae</taxon>
        <taxon>Cichorieae</taxon>
        <taxon>Lactucinae</taxon>
        <taxon>Lactuca</taxon>
    </lineage>
</organism>
<feature type="transmembrane region" description="Helical" evidence="1">
    <location>
        <begin position="281"/>
        <end position="300"/>
    </location>
</feature>
<feature type="transmembrane region" description="Helical" evidence="1">
    <location>
        <begin position="20"/>
        <end position="38"/>
    </location>
</feature>
<keyword evidence="1" id="KW-0472">Membrane</keyword>
<sequence length="420" mass="48070">MPDLYQVFPGSSYLLYAGQSGFRFFLYALVFDHGNISIEKLSRYIRLRCGRSVGGEKLSANIIGLWFQFSCKCGVEYSWLLVLLLVIGRLPSAHHDLAIGWLYLSSFLLSGLVHSVCWSKKAHVRIDLVHPGLFPAKVCWVSNTMFHHNVNILSFSLADRSKKSCTWIGPLSLFHGFSVIFFYGSSTCTIYALLLIYGEEICLCSLLIGFLSAKDHDPGILLLFCLLNLVSIYMKTCTISVWRLADWKPVMMRTFCLVLLVIGLRKLAYGLIFVLPHLLPFLDFLWIVSVSFLFVVKDFFMPLLLKKQHMVDTCSLRKHASGSDSSPSNDRSNGTHMNWMVSFLDNCLVVWFCLESLTTWPTCFSIQILQEEVKQHNGPLKFFLWFYRSKNLRLAHQQMIRLLGSRYSNPGILMTFLVFL</sequence>
<dbReference type="EMBL" id="CAKMRJ010005745">
    <property type="protein sequence ID" value="CAH1453788.1"/>
    <property type="molecule type" value="Genomic_DNA"/>
</dbReference>
<comment type="caution">
    <text evidence="2">The sequence shown here is derived from an EMBL/GenBank/DDBJ whole genome shotgun (WGS) entry which is preliminary data.</text>
</comment>
<evidence type="ECO:0000313" key="2">
    <source>
        <dbReference type="EMBL" id="CAH1453788.1"/>
    </source>
</evidence>
<keyword evidence="1" id="KW-0812">Transmembrane</keyword>
<proteinExistence type="predicted"/>
<feature type="transmembrane region" description="Helical" evidence="1">
    <location>
        <begin position="254"/>
        <end position="275"/>
    </location>
</feature>
<dbReference type="AlphaFoldDB" id="A0AAU9PTK9"/>
<gene>
    <name evidence="2" type="ORF">LVIROSA_LOCUS39007</name>
</gene>
<evidence type="ECO:0000313" key="3">
    <source>
        <dbReference type="Proteomes" id="UP001157418"/>
    </source>
</evidence>
<accession>A0AAU9PTK9</accession>
<reference evidence="2 3" key="1">
    <citation type="submission" date="2022-01" db="EMBL/GenBank/DDBJ databases">
        <authorList>
            <person name="Xiong W."/>
            <person name="Schranz E."/>
        </authorList>
    </citation>
    <scope>NUCLEOTIDE SEQUENCE [LARGE SCALE GENOMIC DNA]</scope>
</reference>
<feature type="transmembrane region" description="Helical" evidence="1">
    <location>
        <begin position="219"/>
        <end position="242"/>
    </location>
</feature>
<evidence type="ECO:0000256" key="1">
    <source>
        <dbReference type="SAM" id="Phobius"/>
    </source>
</evidence>